<keyword evidence="1" id="KW-0472">Membrane</keyword>
<comment type="caution">
    <text evidence="3">The sequence shown here is derived from an EMBL/GenBank/DDBJ whole genome shotgun (WGS) entry which is preliminary data.</text>
</comment>
<evidence type="ECO:0000313" key="3">
    <source>
        <dbReference type="EMBL" id="KIE46066.1"/>
    </source>
</evidence>
<evidence type="ECO:0000256" key="1">
    <source>
        <dbReference type="SAM" id="Phobius"/>
    </source>
</evidence>
<accession>A0A0C1R6F9</accession>
<dbReference type="PROSITE" id="PS51257">
    <property type="entry name" value="PROKAR_LIPOPROTEIN"/>
    <property type="match status" value="1"/>
</dbReference>
<feature type="transmembrane region" description="Helical" evidence="1">
    <location>
        <begin position="278"/>
        <end position="302"/>
    </location>
</feature>
<proteinExistence type="predicted"/>
<feature type="domain" description="DUF4349" evidence="2">
    <location>
        <begin position="80"/>
        <end position="298"/>
    </location>
</feature>
<dbReference type="EMBL" id="AYSO01000017">
    <property type="protein sequence ID" value="KIE46066.1"/>
    <property type="molecule type" value="Genomic_DNA"/>
</dbReference>
<name>A0A0C1R6F9_9CLOT</name>
<dbReference type="AlphaFoldDB" id="A0A0C1R6F9"/>
<evidence type="ECO:0000313" key="4">
    <source>
        <dbReference type="Proteomes" id="UP000031366"/>
    </source>
</evidence>
<dbReference type="RefSeq" id="WP_039633468.1">
    <property type="nucleotide sequence ID" value="NZ_AYSO01000017.1"/>
</dbReference>
<keyword evidence="1" id="KW-0812">Transmembrane</keyword>
<keyword evidence="4" id="KW-1185">Reference proteome</keyword>
<dbReference type="Proteomes" id="UP000031366">
    <property type="component" value="Unassembled WGS sequence"/>
</dbReference>
<dbReference type="OrthoDB" id="2162337at2"/>
<keyword evidence="1" id="KW-1133">Transmembrane helix</keyword>
<sequence>MRNPIRNFLSIFLAIFISLSTFIGCGTDKKSEIVEESFQCESSAKDYAINDGEQNSKAMEDSEVKENKVEENKLINSSSKKIIKNVDITLQTTEFEKSIETINKSIDEFKGFIQSSYMNGNGIDNKGNTYNRNGNITARIPSKDLEKYLTKLKSIAHVTQEGQHGEDVTLTYVDNEARLKVLKVKEERLLEILKESKNVTDIIAVESELSKVRYDIESVEGYLKNLDNLIEYSTVYINVEEVEQIKNEIDVKGSIFEKMINSFINSIKDVGYLMKNSIIYIAASIPYIVVIGLIVFLFRFIIKKFNIKDKFIKPFSKK</sequence>
<protein>
    <recommendedName>
        <fullName evidence="2">DUF4349 domain-containing protein</fullName>
    </recommendedName>
</protein>
<evidence type="ECO:0000259" key="2">
    <source>
        <dbReference type="Pfam" id="PF14257"/>
    </source>
</evidence>
<organism evidence="3 4">
    <name type="scientific">Clostridium argentinense CDC 2741</name>
    <dbReference type="NCBI Taxonomy" id="1418104"/>
    <lineage>
        <taxon>Bacteria</taxon>
        <taxon>Bacillati</taxon>
        <taxon>Bacillota</taxon>
        <taxon>Clostridia</taxon>
        <taxon>Eubacteriales</taxon>
        <taxon>Clostridiaceae</taxon>
        <taxon>Clostridium</taxon>
    </lineage>
</organism>
<dbReference type="Pfam" id="PF14257">
    <property type="entry name" value="DUF4349"/>
    <property type="match status" value="1"/>
</dbReference>
<dbReference type="InterPro" id="IPR025645">
    <property type="entry name" value="DUF4349"/>
</dbReference>
<gene>
    <name evidence="3" type="ORF">U732_1669</name>
</gene>
<reference evidence="3 4" key="1">
    <citation type="journal article" date="2015" name="Infect. Genet. Evol.">
        <title>Genomic sequences of six botulinum neurotoxin-producing strains representing three clostridial species illustrate the mobility and diversity of botulinum neurotoxin genes.</title>
        <authorList>
            <person name="Smith T.J."/>
            <person name="Hill K.K."/>
            <person name="Xie G."/>
            <person name="Foley B.T."/>
            <person name="Williamson C.H."/>
            <person name="Foster J.T."/>
            <person name="Johnson S.L."/>
            <person name="Chertkov O."/>
            <person name="Teshima H."/>
            <person name="Gibbons H.S."/>
            <person name="Johnsky L.A."/>
            <person name="Karavis M.A."/>
            <person name="Smith L.A."/>
        </authorList>
    </citation>
    <scope>NUCLEOTIDE SEQUENCE [LARGE SCALE GENOMIC DNA]</scope>
    <source>
        <strain evidence="3 4">CDC 2741</strain>
    </source>
</reference>